<proteinExistence type="predicted"/>
<gene>
    <name evidence="1" type="ORF">EUGRSUZ_J01474</name>
</gene>
<dbReference type="Gramene" id="KCW52035">
    <property type="protein sequence ID" value="KCW52035"/>
    <property type="gene ID" value="EUGRSUZ_J01474"/>
</dbReference>
<protein>
    <submittedName>
        <fullName evidence="1">Uncharacterized protein</fullName>
    </submittedName>
</protein>
<organism evidence="1">
    <name type="scientific">Eucalyptus grandis</name>
    <name type="common">Flooded gum</name>
    <dbReference type="NCBI Taxonomy" id="71139"/>
    <lineage>
        <taxon>Eukaryota</taxon>
        <taxon>Viridiplantae</taxon>
        <taxon>Streptophyta</taxon>
        <taxon>Embryophyta</taxon>
        <taxon>Tracheophyta</taxon>
        <taxon>Spermatophyta</taxon>
        <taxon>Magnoliopsida</taxon>
        <taxon>eudicotyledons</taxon>
        <taxon>Gunneridae</taxon>
        <taxon>Pentapetalae</taxon>
        <taxon>rosids</taxon>
        <taxon>malvids</taxon>
        <taxon>Myrtales</taxon>
        <taxon>Myrtaceae</taxon>
        <taxon>Myrtoideae</taxon>
        <taxon>Eucalypteae</taxon>
        <taxon>Eucalyptus</taxon>
    </lineage>
</organism>
<dbReference type="InParanoid" id="A0A059AF76"/>
<dbReference type="AlphaFoldDB" id="A0A059AF76"/>
<evidence type="ECO:0000313" key="1">
    <source>
        <dbReference type="EMBL" id="KCW52035.1"/>
    </source>
</evidence>
<reference evidence="1" key="1">
    <citation type="submission" date="2013-07" db="EMBL/GenBank/DDBJ databases">
        <title>The genome of Eucalyptus grandis.</title>
        <authorList>
            <person name="Schmutz J."/>
            <person name="Hayes R."/>
            <person name="Myburg A."/>
            <person name="Tuskan G."/>
            <person name="Grattapaglia D."/>
            <person name="Rokhsar D.S."/>
        </authorList>
    </citation>
    <scope>NUCLEOTIDE SEQUENCE</scope>
    <source>
        <tissue evidence="1">Leaf extractions</tissue>
    </source>
</reference>
<dbReference type="EMBL" id="KK198762">
    <property type="protein sequence ID" value="KCW52035.1"/>
    <property type="molecule type" value="Genomic_DNA"/>
</dbReference>
<accession>A0A059AF76</accession>
<name>A0A059AF76_EUCGR</name>
<sequence length="100" mass="11112">MSLANAASVAIVASAITALAFGHVTLPKKKLKWTSCYQGHHIGRIRRKVLGKSFQDQLTCQWVVFLTTLLPPMDILVRPAKNVTSLFAYWAENTGILHHI</sequence>